<dbReference type="Proteomes" id="UP000831880">
    <property type="component" value="Chromosome"/>
</dbReference>
<dbReference type="Pfam" id="PF05368">
    <property type="entry name" value="NmrA"/>
    <property type="match status" value="1"/>
</dbReference>
<feature type="domain" description="NmrA-like" evidence="1">
    <location>
        <begin position="6"/>
        <end position="182"/>
    </location>
</feature>
<proteinExistence type="predicted"/>
<gene>
    <name evidence="2" type="ORF">MUO14_14570</name>
</gene>
<organism evidence="2 3">
    <name type="scientific">Halobacillus shinanisalinarum</name>
    <dbReference type="NCBI Taxonomy" id="2932258"/>
    <lineage>
        <taxon>Bacteria</taxon>
        <taxon>Bacillati</taxon>
        <taxon>Bacillota</taxon>
        <taxon>Bacilli</taxon>
        <taxon>Bacillales</taxon>
        <taxon>Bacillaceae</taxon>
        <taxon>Halobacillus</taxon>
    </lineage>
</organism>
<dbReference type="PANTHER" id="PTHR43162">
    <property type="match status" value="1"/>
</dbReference>
<dbReference type="InterPro" id="IPR036291">
    <property type="entry name" value="NAD(P)-bd_dom_sf"/>
</dbReference>
<dbReference type="Gene3D" id="3.40.50.720">
    <property type="entry name" value="NAD(P)-binding Rossmann-like Domain"/>
    <property type="match status" value="1"/>
</dbReference>
<dbReference type="Gene3D" id="3.90.25.10">
    <property type="entry name" value="UDP-galactose 4-epimerase, domain 1"/>
    <property type="match status" value="1"/>
</dbReference>
<sequence length="239" mass="27810">MECKQLDFNDPATYDNAFRGMKSMFLRRPAKVSQVSDMKRLLLAAKQAGVKKIVYLSLLGSEKMPFLPDRKIEKLIMNMGFEFTFLRSSFFMQNLLTQHLEDIRDHHQIYVPAGNGKLSFIDARDVAEIAFLSLIHTGFQNNSFKLTGSQSLTYYEVAKILSEELDFNVNYINPTKHEFLKRCKQRGLSDAHTSLLANTYTAAKNGFFKRMRLDSRRILQRDPRCLWEFVRGYKSIFSY</sequence>
<dbReference type="InterPro" id="IPR008030">
    <property type="entry name" value="NmrA-like"/>
</dbReference>
<evidence type="ECO:0000313" key="3">
    <source>
        <dbReference type="Proteomes" id="UP000831880"/>
    </source>
</evidence>
<dbReference type="RefSeq" id="WP_244751370.1">
    <property type="nucleotide sequence ID" value="NZ_CP095074.1"/>
</dbReference>
<accession>A0ABY4GUQ1</accession>
<keyword evidence="3" id="KW-1185">Reference proteome</keyword>
<name>A0ABY4GUQ1_9BACI</name>
<dbReference type="InterPro" id="IPR051604">
    <property type="entry name" value="Ergot_Alk_Oxidoreductase"/>
</dbReference>
<evidence type="ECO:0000259" key="1">
    <source>
        <dbReference type="Pfam" id="PF05368"/>
    </source>
</evidence>
<dbReference type="PANTHER" id="PTHR43162:SF1">
    <property type="entry name" value="PRESTALK A DIFFERENTIATION PROTEIN A"/>
    <property type="match status" value="1"/>
</dbReference>
<dbReference type="EMBL" id="CP095074">
    <property type="protein sequence ID" value="UOQ91759.1"/>
    <property type="molecule type" value="Genomic_DNA"/>
</dbReference>
<evidence type="ECO:0000313" key="2">
    <source>
        <dbReference type="EMBL" id="UOQ91759.1"/>
    </source>
</evidence>
<reference evidence="2 3" key="1">
    <citation type="submission" date="2022-04" db="EMBL/GenBank/DDBJ databases">
        <title>Halobacillus sp. isolated from saltern.</title>
        <authorList>
            <person name="Won M."/>
            <person name="Lee C.-M."/>
            <person name="Woen H.-Y."/>
            <person name="Kwon S.-W."/>
        </authorList>
    </citation>
    <scope>NUCLEOTIDE SEQUENCE [LARGE SCALE GENOMIC DNA]</scope>
    <source>
        <strain evidence="2 3">SSTM10-2</strain>
    </source>
</reference>
<dbReference type="SUPFAM" id="SSF51735">
    <property type="entry name" value="NAD(P)-binding Rossmann-fold domains"/>
    <property type="match status" value="1"/>
</dbReference>
<protein>
    <submittedName>
        <fullName evidence="2">NmrA family NAD(P)-binding protein</fullName>
    </submittedName>
</protein>